<dbReference type="EMBL" id="CP011509">
    <property type="protein sequence ID" value="AKJ07828.1"/>
    <property type="molecule type" value="Genomic_DNA"/>
</dbReference>
<dbReference type="InterPro" id="IPR002571">
    <property type="entry name" value="HrcA"/>
</dbReference>
<accession>A0AAC8TIZ2</accession>
<proteinExistence type="inferred from homology"/>
<evidence type="ECO:0000256" key="1">
    <source>
        <dbReference type="ARBA" id="ARBA00022491"/>
    </source>
</evidence>
<dbReference type="PIRSF" id="PIRSF005485">
    <property type="entry name" value="HrcA"/>
    <property type="match status" value="1"/>
</dbReference>
<dbReference type="Gene3D" id="3.30.450.40">
    <property type="match status" value="1"/>
</dbReference>
<organism evidence="7 9">
    <name type="scientific">Archangium gephyra</name>
    <dbReference type="NCBI Taxonomy" id="48"/>
    <lineage>
        <taxon>Bacteria</taxon>
        <taxon>Pseudomonadati</taxon>
        <taxon>Myxococcota</taxon>
        <taxon>Myxococcia</taxon>
        <taxon>Myxococcales</taxon>
        <taxon>Cystobacterineae</taxon>
        <taxon>Archangiaceae</taxon>
        <taxon>Archangium</taxon>
    </lineage>
</organism>
<dbReference type="GO" id="GO:0003677">
    <property type="term" value="F:DNA binding"/>
    <property type="evidence" value="ECO:0007669"/>
    <property type="project" value="InterPro"/>
</dbReference>
<feature type="domain" description="Heat-inducible transcription repressor HrcA C-terminal" evidence="6">
    <location>
        <begin position="107"/>
        <end position="327"/>
    </location>
</feature>
<evidence type="ECO:0000313" key="10">
    <source>
        <dbReference type="Proteomes" id="UP000256345"/>
    </source>
</evidence>
<evidence type="ECO:0000313" key="9">
    <source>
        <dbReference type="Proteomes" id="UP000035579"/>
    </source>
</evidence>
<reference evidence="8 10" key="2">
    <citation type="submission" date="2018-08" db="EMBL/GenBank/DDBJ databases">
        <title>Genomic Encyclopedia of Archaeal and Bacterial Type Strains, Phase II (KMG-II): from individual species to whole genera.</title>
        <authorList>
            <person name="Goeker M."/>
        </authorList>
    </citation>
    <scope>NUCLEOTIDE SEQUENCE [LARGE SCALE GENOMIC DNA]</scope>
    <source>
        <strain evidence="8 10">DSM 2261</strain>
    </source>
</reference>
<dbReference type="EMBL" id="QUMU01000007">
    <property type="protein sequence ID" value="REG29579.1"/>
    <property type="molecule type" value="Genomic_DNA"/>
</dbReference>
<evidence type="ECO:0000256" key="5">
    <source>
        <dbReference type="HAMAP-Rule" id="MF_00081"/>
    </source>
</evidence>
<evidence type="ECO:0000313" key="8">
    <source>
        <dbReference type="EMBL" id="REG29579.1"/>
    </source>
</evidence>
<dbReference type="InterPro" id="IPR036388">
    <property type="entry name" value="WH-like_DNA-bd_sf"/>
</dbReference>
<gene>
    <name evidence="5" type="primary">hrcA</name>
    <name evidence="7" type="ORF">AA314_09454</name>
    <name evidence="8" type="ORF">ATI61_107275</name>
</gene>
<dbReference type="NCBIfam" id="TIGR00331">
    <property type="entry name" value="hrcA"/>
    <property type="match status" value="1"/>
</dbReference>
<keyword evidence="2 5" id="KW-0805">Transcription regulation</keyword>
<dbReference type="Gene3D" id="3.30.390.60">
    <property type="entry name" value="Heat-inducible transcription repressor hrca homolog, domain 3"/>
    <property type="match status" value="1"/>
</dbReference>
<reference evidence="7 9" key="1">
    <citation type="submission" date="2015-05" db="EMBL/GenBank/DDBJ databases">
        <title>Genome assembly of Archangium gephyra DSM 2261.</title>
        <authorList>
            <person name="Sharma G."/>
            <person name="Subramanian S."/>
        </authorList>
    </citation>
    <scope>NUCLEOTIDE SEQUENCE [LARGE SCALE GENOMIC DNA]</scope>
    <source>
        <strain evidence="7 9">DSM 2261</strain>
    </source>
</reference>
<dbReference type="Gene3D" id="1.10.10.10">
    <property type="entry name" value="Winged helix-like DNA-binding domain superfamily/Winged helix DNA-binding domain"/>
    <property type="match status" value="1"/>
</dbReference>
<keyword evidence="4 5" id="KW-0804">Transcription</keyword>
<dbReference type="RefSeq" id="WP_047860751.1">
    <property type="nucleotide sequence ID" value="NZ_CP011509.1"/>
</dbReference>
<dbReference type="PANTHER" id="PTHR34824">
    <property type="entry name" value="HEAT-INDUCIBLE TRANSCRIPTION REPRESSOR HRCA"/>
    <property type="match status" value="1"/>
</dbReference>
<comment type="function">
    <text evidence="5">Negative regulator of class I heat shock genes (grpE-dnaK-dnaJ and groELS operons). Prevents heat-shock induction of these operons.</text>
</comment>
<evidence type="ECO:0000256" key="4">
    <source>
        <dbReference type="ARBA" id="ARBA00023163"/>
    </source>
</evidence>
<keyword evidence="3 5" id="KW-0346">Stress response</keyword>
<dbReference type="KEGG" id="age:AA314_09454"/>
<dbReference type="PANTHER" id="PTHR34824:SF1">
    <property type="entry name" value="HEAT-INDUCIBLE TRANSCRIPTION REPRESSOR HRCA"/>
    <property type="match status" value="1"/>
</dbReference>
<dbReference type="GO" id="GO:0045892">
    <property type="term" value="P:negative regulation of DNA-templated transcription"/>
    <property type="evidence" value="ECO:0007669"/>
    <property type="project" value="UniProtKB-UniRule"/>
</dbReference>
<dbReference type="AlphaFoldDB" id="A0AAC8TIZ2"/>
<dbReference type="InterPro" id="IPR023120">
    <property type="entry name" value="WHTH_transcript_rep_HrcA_IDD"/>
</dbReference>
<evidence type="ECO:0000313" key="7">
    <source>
        <dbReference type="EMBL" id="AKJ07828.1"/>
    </source>
</evidence>
<comment type="similarity">
    <text evidence="5">Belongs to the HrcA family.</text>
</comment>
<evidence type="ECO:0000256" key="2">
    <source>
        <dbReference type="ARBA" id="ARBA00023015"/>
    </source>
</evidence>
<dbReference type="SUPFAM" id="SSF55781">
    <property type="entry name" value="GAF domain-like"/>
    <property type="match status" value="1"/>
</dbReference>
<dbReference type="InterPro" id="IPR029016">
    <property type="entry name" value="GAF-like_dom_sf"/>
</dbReference>
<dbReference type="SUPFAM" id="SSF46785">
    <property type="entry name" value="Winged helix' DNA-binding domain"/>
    <property type="match status" value="1"/>
</dbReference>
<dbReference type="Proteomes" id="UP000035579">
    <property type="component" value="Chromosome"/>
</dbReference>
<keyword evidence="1 5" id="KW-0678">Repressor</keyword>
<evidence type="ECO:0000256" key="3">
    <source>
        <dbReference type="ARBA" id="ARBA00023016"/>
    </source>
</evidence>
<dbReference type="InterPro" id="IPR021153">
    <property type="entry name" value="HrcA_C"/>
</dbReference>
<dbReference type="Pfam" id="PF01628">
    <property type="entry name" value="HrcA"/>
    <property type="match status" value="1"/>
</dbReference>
<dbReference type="InterPro" id="IPR036390">
    <property type="entry name" value="WH_DNA-bd_sf"/>
</dbReference>
<dbReference type="Proteomes" id="UP000256345">
    <property type="component" value="Unassembled WGS sequence"/>
</dbReference>
<name>A0AAC8TIZ2_9BACT</name>
<dbReference type="HAMAP" id="MF_00081">
    <property type="entry name" value="HrcA"/>
    <property type="match status" value="1"/>
</dbReference>
<evidence type="ECO:0000259" key="6">
    <source>
        <dbReference type="Pfam" id="PF01628"/>
    </source>
</evidence>
<sequence length="344" mass="38370">MSEELLGEREKEVLRAVVQEYISTGGPVGSQHLARRAEFDVSSATLRNVLADLEELGFLEKPHTSAGRVPTDRGYRFYVDTMVRLKDPAPRDRELIHAGLAHESGMEELLSEASRLLHSLTRHAGVVVTPRPDVAIFQRIEFVRLREDRVLAILVGQNGQVHNKLLMVDFPITSDELLKASNYLSELLHEVTLEEARERIRTELDQEQALYNALTSKALKLGAAATDLQTGERVLIEGTGSFLEQPEFADVERMRALFKALGEKHKLLSLLDRVQRAREMQIFIGTESEFSSAGDVTVIASPYGSREQVLGTVGVIGPTRMNYQRIIPLVNFTAQVLSMALDKA</sequence>
<keyword evidence="10" id="KW-1185">Reference proteome</keyword>
<protein>
    <recommendedName>
        <fullName evidence="5">Heat-inducible transcription repressor HrcA</fullName>
    </recommendedName>
</protein>